<evidence type="ECO:0000313" key="6">
    <source>
        <dbReference type="Proteomes" id="UP000254040"/>
    </source>
</evidence>
<dbReference type="Proteomes" id="UP000054985">
    <property type="component" value="Unassembled WGS sequence"/>
</dbReference>
<accession>A0A378JV36</accession>
<keyword evidence="5" id="KW-1185">Reference proteome</keyword>
<keyword evidence="2" id="KW-0812">Transmembrane</keyword>
<reference evidence="3 5" key="1">
    <citation type="submission" date="2015-11" db="EMBL/GenBank/DDBJ databases">
        <title>Genomic analysis of 38 Legionella species identifies large and diverse effector repertoires.</title>
        <authorList>
            <person name="Burstein D."/>
            <person name="Amaro F."/>
            <person name="Zusman T."/>
            <person name="Lifshitz Z."/>
            <person name="Cohen O."/>
            <person name="Gilbert J.A."/>
            <person name="Pupko T."/>
            <person name="Shuman H.A."/>
            <person name="Segal G."/>
        </authorList>
    </citation>
    <scope>NUCLEOTIDE SEQUENCE [LARGE SCALE GENOMIC DNA]</scope>
    <source>
        <strain evidence="3 5">ATCC 43877</strain>
    </source>
</reference>
<evidence type="ECO:0000256" key="2">
    <source>
        <dbReference type="SAM" id="Phobius"/>
    </source>
</evidence>
<sequence length="402" mass="45797">MSGHKKNNGRTHLPVTQSKYHPAAVDSYRRSIGDEAKRRRGKHFCDSVQQVFWLKPCYRGNALFYLAGGLLIMGFIVGTLNELQFNAPSSSKTPDAPDSDLLPNVQSESSKHTPTRSGSITNNTTASLRLSYSQRPRTPSDASPLLFKREPLLVQASDGSVHLLDNDDSSGHSSDIDDSSIPGILSDPCDLKSYRDFYMRYLEINLGIKASSYEMWSTWLHTHLTPKERHSSPHLQRRALIRRHGYEGYVSHVVASALVFSNAWDPAWLSLDEQRQNSRMVLKCAEISLYWMTEVQKLGIFILTAEDILKMKEIYQSLLYARLPKTSKHFHVNSEMHSSLMRVFIDACDGTLSTINKEPTRFDHQKENKAIRDEFVTQLDSSIREFEIRAKKEESYSARVRP</sequence>
<feature type="region of interest" description="Disordered" evidence="1">
    <location>
        <begin position="87"/>
        <end position="143"/>
    </location>
</feature>
<evidence type="ECO:0000256" key="1">
    <source>
        <dbReference type="SAM" id="MobiDB-lite"/>
    </source>
</evidence>
<evidence type="ECO:0000313" key="3">
    <source>
        <dbReference type="EMBL" id="KTD31213.1"/>
    </source>
</evidence>
<dbReference type="AlphaFoldDB" id="A0A378JV36"/>
<dbReference type="EMBL" id="LNYN01000040">
    <property type="protein sequence ID" value="KTD31213.1"/>
    <property type="molecule type" value="Genomic_DNA"/>
</dbReference>
<reference evidence="4 6" key="2">
    <citation type="submission" date="2018-06" db="EMBL/GenBank/DDBJ databases">
        <authorList>
            <consortium name="Pathogen Informatics"/>
            <person name="Doyle S."/>
        </authorList>
    </citation>
    <scope>NUCLEOTIDE SEQUENCE [LARGE SCALE GENOMIC DNA]</scope>
    <source>
        <strain evidence="4 6">NCTC12239</strain>
    </source>
</reference>
<evidence type="ECO:0000313" key="4">
    <source>
        <dbReference type="EMBL" id="STX61887.1"/>
    </source>
</evidence>
<dbReference type="Proteomes" id="UP000254040">
    <property type="component" value="Unassembled WGS sequence"/>
</dbReference>
<dbReference type="OrthoDB" id="9959389at2"/>
<dbReference type="RefSeq" id="WP_028383916.1">
    <property type="nucleotide sequence ID" value="NZ_CAAAJG010000023.1"/>
</dbReference>
<protein>
    <submittedName>
        <fullName evidence="4">Uncharacterized protein</fullName>
    </submittedName>
</protein>
<feature type="region of interest" description="Disordered" evidence="1">
    <location>
        <begin position="1"/>
        <end position="26"/>
    </location>
</feature>
<organism evidence="4 6">
    <name type="scientific">Legionella moravica</name>
    <dbReference type="NCBI Taxonomy" id="39962"/>
    <lineage>
        <taxon>Bacteria</taxon>
        <taxon>Pseudomonadati</taxon>
        <taxon>Pseudomonadota</taxon>
        <taxon>Gammaproteobacteria</taxon>
        <taxon>Legionellales</taxon>
        <taxon>Legionellaceae</taxon>
        <taxon>Legionella</taxon>
    </lineage>
</organism>
<keyword evidence="2" id="KW-0472">Membrane</keyword>
<keyword evidence="2" id="KW-1133">Transmembrane helix</keyword>
<name>A0A378JV36_9GAMM</name>
<dbReference type="EMBL" id="UGOG01000001">
    <property type="protein sequence ID" value="STX61887.1"/>
    <property type="molecule type" value="Genomic_DNA"/>
</dbReference>
<evidence type="ECO:0000313" key="5">
    <source>
        <dbReference type="Proteomes" id="UP000054985"/>
    </source>
</evidence>
<gene>
    <name evidence="3" type="ORF">Lmor_2710</name>
    <name evidence="4" type="ORF">NCTC12239_00805</name>
</gene>
<feature type="compositionally biased region" description="Polar residues" evidence="1">
    <location>
        <begin position="115"/>
        <end position="141"/>
    </location>
</feature>
<proteinExistence type="predicted"/>
<feature type="transmembrane region" description="Helical" evidence="2">
    <location>
        <begin position="62"/>
        <end position="80"/>
    </location>
</feature>